<dbReference type="Gene3D" id="3.40.47.10">
    <property type="match status" value="1"/>
</dbReference>
<evidence type="ECO:0000313" key="4">
    <source>
        <dbReference type="Proteomes" id="UP000011971"/>
    </source>
</evidence>
<dbReference type="InterPro" id="IPR016039">
    <property type="entry name" value="Thiolase-like"/>
</dbReference>
<gene>
    <name evidence="3" type="ORF">D584_03013</name>
</gene>
<dbReference type="GO" id="GO:0016747">
    <property type="term" value="F:acyltransferase activity, transferring groups other than amino-acyl groups"/>
    <property type="evidence" value="ECO:0007669"/>
    <property type="project" value="InterPro"/>
</dbReference>
<evidence type="ECO:0000259" key="2">
    <source>
        <dbReference type="Pfam" id="PF00108"/>
    </source>
</evidence>
<sequence>MFIIGRGETRGSGAEKRPSACEIAAFPVRGRKGQTVLVSEDEHPRETTFEKLASLPTPLRSNGTVTAGNALGDNDGAQPRSSPTCAPSNAIAFSRLPASVLRP</sequence>
<dbReference type="InterPro" id="IPR020616">
    <property type="entry name" value="Thiolase_N"/>
</dbReference>
<name>M5K1E6_9HYPH</name>
<accession>M5K1E6</accession>
<feature type="region of interest" description="Disordered" evidence="1">
    <location>
        <begin position="56"/>
        <end position="89"/>
    </location>
</feature>
<dbReference type="RefSeq" id="WP_006470620.1">
    <property type="nucleotide sequence ID" value="NZ_AOGE01000008.1"/>
</dbReference>
<evidence type="ECO:0000313" key="3">
    <source>
        <dbReference type="EMBL" id="ELT50689.1"/>
    </source>
</evidence>
<evidence type="ECO:0000256" key="1">
    <source>
        <dbReference type="SAM" id="MobiDB-lite"/>
    </source>
</evidence>
<dbReference type="AlphaFoldDB" id="M5K1E6"/>
<organism evidence="3 4">
    <name type="scientific">Brucella intermedia M86</name>
    <dbReference type="NCBI Taxonomy" id="1234597"/>
    <lineage>
        <taxon>Bacteria</taxon>
        <taxon>Pseudomonadati</taxon>
        <taxon>Pseudomonadota</taxon>
        <taxon>Alphaproteobacteria</taxon>
        <taxon>Hyphomicrobiales</taxon>
        <taxon>Brucellaceae</taxon>
        <taxon>Brucella/Ochrobactrum group</taxon>
        <taxon>Brucella</taxon>
    </lineage>
</organism>
<protein>
    <submittedName>
        <fullName evidence="3">Beta-ketoadipyl CoA thiolase</fullName>
    </submittedName>
</protein>
<dbReference type="SUPFAM" id="SSF53901">
    <property type="entry name" value="Thiolase-like"/>
    <property type="match status" value="1"/>
</dbReference>
<dbReference type="Pfam" id="PF00108">
    <property type="entry name" value="Thiolase_N"/>
    <property type="match status" value="1"/>
</dbReference>
<dbReference type="EMBL" id="AOGE01000008">
    <property type="protein sequence ID" value="ELT50689.1"/>
    <property type="molecule type" value="Genomic_DNA"/>
</dbReference>
<dbReference type="Proteomes" id="UP000011971">
    <property type="component" value="Unassembled WGS sequence"/>
</dbReference>
<feature type="domain" description="Thiolase N-terminal" evidence="2">
    <location>
        <begin position="22"/>
        <end position="77"/>
    </location>
</feature>
<proteinExistence type="predicted"/>
<reference evidence="3 4" key="1">
    <citation type="journal article" date="2013" name="Gut Pathog.">
        <title>Draft genome of Ochrobactrum intermedium strain M86 isolated from non-ulcer dyspeptic individual from India.</title>
        <authorList>
            <person name="Kulkarni G."/>
            <person name="Dhotre D."/>
            <person name="Dharne M."/>
            <person name="Shetty S."/>
            <person name="Chowdhury S."/>
            <person name="Misra V."/>
            <person name="Misra S."/>
            <person name="Patole M."/>
            <person name="Shouche Y."/>
        </authorList>
    </citation>
    <scope>NUCLEOTIDE SEQUENCE [LARGE SCALE GENOMIC DNA]</scope>
    <source>
        <strain evidence="3 4">M86</strain>
    </source>
</reference>
<comment type="caution">
    <text evidence="3">The sequence shown here is derived from an EMBL/GenBank/DDBJ whole genome shotgun (WGS) entry which is preliminary data.</text>
</comment>